<dbReference type="AlphaFoldDB" id="A0A8J1U859"/>
<dbReference type="Pfam" id="PF13469">
    <property type="entry name" value="Sulfotransfer_3"/>
    <property type="match status" value="1"/>
</dbReference>
<organism evidence="1 2">
    <name type="scientific">Owenia fusiformis</name>
    <name type="common">Polychaete worm</name>
    <dbReference type="NCBI Taxonomy" id="6347"/>
    <lineage>
        <taxon>Eukaryota</taxon>
        <taxon>Metazoa</taxon>
        <taxon>Spiralia</taxon>
        <taxon>Lophotrochozoa</taxon>
        <taxon>Annelida</taxon>
        <taxon>Polychaeta</taxon>
        <taxon>Sedentaria</taxon>
        <taxon>Canalipalpata</taxon>
        <taxon>Sabellida</taxon>
        <taxon>Oweniida</taxon>
        <taxon>Oweniidae</taxon>
        <taxon>Owenia</taxon>
    </lineage>
</organism>
<proteinExistence type="predicted"/>
<reference evidence="1" key="1">
    <citation type="submission" date="2022-03" db="EMBL/GenBank/DDBJ databases">
        <authorList>
            <person name="Martin C."/>
        </authorList>
    </citation>
    <scope>NUCLEOTIDE SEQUENCE</scope>
</reference>
<evidence type="ECO:0000313" key="2">
    <source>
        <dbReference type="Proteomes" id="UP000749559"/>
    </source>
</evidence>
<sequence>MSDTAHNNKNNNVDRDAIHEAAVSMAEKYGDEHRYIIEPYDILAKCWANDKQVSEGGLTVVIERSIFDRIRIMGEVLQAIKDDPKILEVPITKPIFIIGYMRTGSTLLHNIIEKDVNHFVPPLWQLAEPLPIPDGKEKSDDPRILGVKNFSEHYNQIPGWLQKHQAFTPYALEECSGQLGKTGCMKELLLGGQNIEEYTQWYEQLKDEWKVSMYEYYKKELQLLAYKQGFGSRTYVRKDAQHMANMPALLRVFPGARTVNSIRNPIQTIGSICSMSYTVNQAYYTPDNLDLEAMGKRILRNADHIINTYMDYREATDGPDKSSANVVDVYYNDLVGDPKGTLEKIYTKFNIELTQETLDNVQHYLEENQQNKHGKHVYDISTYGLTEDEIKRVFKRYIEYFNVDCN</sequence>
<dbReference type="InterPro" id="IPR027417">
    <property type="entry name" value="P-loop_NTPase"/>
</dbReference>
<dbReference type="OrthoDB" id="9981851at2759"/>
<dbReference type="Gene3D" id="3.40.50.300">
    <property type="entry name" value="P-loop containing nucleotide triphosphate hydrolases"/>
    <property type="match status" value="1"/>
</dbReference>
<evidence type="ECO:0000313" key="1">
    <source>
        <dbReference type="EMBL" id="CAH1773625.1"/>
    </source>
</evidence>
<dbReference type="Proteomes" id="UP000749559">
    <property type="component" value="Unassembled WGS sequence"/>
</dbReference>
<dbReference type="InterPro" id="IPR052736">
    <property type="entry name" value="Stf3_sulfotransferase"/>
</dbReference>
<keyword evidence="2" id="KW-1185">Reference proteome</keyword>
<dbReference type="SUPFAM" id="SSF52540">
    <property type="entry name" value="P-loop containing nucleoside triphosphate hydrolases"/>
    <property type="match status" value="1"/>
</dbReference>
<accession>A0A8J1U859</accession>
<dbReference type="PANTHER" id="PTHR36451">
    <property type="entry name" value="PAPS-DEPENDENT SULFOTRANSFERASE STF3"/>
    <property type="match status" value="1"/>
</dbReference>
<comment type="caution">
    <text evidence="1">The sequence shown here is derived from an EMBL/GenBank/DDBJ whole genome shotgun (WGS) entry which is preliminary data.</text>
</comment>
<name>A0A8J1U859_OWEFU</name>
<dbReference type="PANTHER" id="PTHR36451:SF1">
    <property type="entry name" value="OMEGA-HYDROXY-BETA-DIHYDROMENAQUINONE-9 SULFOTRANSFERASE STF3"/>
    <property type="match status" value="1"/>
</dbReference>
<dbReference type="EMBL" id="CAIIXF020000001">
    <property type="protein sequence ID" value="CAH1773625.1"/>
    <property type="molecule type" value="Genomic_DNA"/>
</dbReference>
<protein>
    <submittedName>
        <fullName evidence="1">Uncharacterized protein</fullName>
    </submittedName>
</protein>
<gene>
    <name evidence="1" type="ORF">OFUS_LOCUS1200</name>
</gene>